<keyword evidence="11" id="KW-0206">Cytoskeleton</keyword>
<dbReference type="InterPro" id="IPR006671">
    <property type="entry name" value="Cyclin_N"/>
</dbReference>
<dbReference type="KEGG" id="csyr:103260667"/>
<evidence type="ECO:0000259" key="19">
    <source>
        <dbReference type="SMART" id="SM01332"/>
    </source>
</evidence>
<evidence type="ECO:0000256" key="1">
    <source>
        <dbReference type="ARBA" id="ARBA00004114"/>
    </source>
</evidence>
<keyword evidence="6" id="KW-0963">Cytoplasm</keyword>
<dbReference type="InterPro" id="IPR004367">
    <property type="entry name" value="Cyclin_C-dom"/>
</dbReference>
<evidence type="ECO:0000256" key="3">
    <source>
        <dbReference type="ARBA" id="ARBA00004556"/>
    </source>
</evidence>
<evidence type="ECO:0000256" key="16">
    <source>
        <dbReference type="SAM" id="MobiDB-lite"/>
    </source>
</evidence>
<dbReference type="RefSeq" id="XP_021568142.1">
    <property type="nucleotide sequence ID" value="XM_021712467.1"/>
</dbReference>
<sequence>MGAAPFIWLFIRPPWSVSGSCCKAVVHESLRAECQLQRSHRASILHCLGRVLSLFEDEDKKQQAHDLFEESANQGCLTSSYLLWESERSTDMSDPGRCLHSFRKLRDYAAKGCWEAQLSLAKACANGNQLGLEAKTSTEIVCQLFQASQAVSKQQVFSVQKGLNDTMRYILIDWLVEVATMKDFTSLCLHLTVECVDRYLRRRLVPRYRLQLLGIACMVICTRFISKEILTIREAVWLTDNTYKYEDLVRMMGEIVSALEGKIRVPTVVDYKEVLLTLVPVAPRTQHLCSFLCELSLLHTSLSTYAPARLAAAALLLARLTHGQTQSWTTQLWDLTGFSYEDLLPCVLSLHKKCFHDDTPKDYRQVSLMAVKQRFEDKRYEEISQEEVLSYSQLCAALGVKQESPDPPSFLSTGEIHAFLSSPSGRRTKRKRENSLQENRGSFVTTPTAELSSQEETLLGSFLDWSLDCCSGYEGDQESEGEKEGDVTAPSGILDVTVVYLDPEQHSCQESSDEEACLEDEGHQDPHGLVLNAQIPPTPGPKPPLCLRREPGKDITTSGYSSISSASPTSSMDGSGGPSRPTSGLSLGSNSNTQPCHHQAKKSCSQCRPPSPLESNVPQQQVKRKSLSMHSEKEEEEDMNLGFLKL</sequence>
<evidence type="ECO:0000256" key="6">
    <source>
        <dbReference type="ARBA" id="ARBA00022490"/>
    </source>
</evidence>
<dbReference type="GO" id="GO:0005814">
    <property type="term" value="C:centriole"/>
    <property type="evidence" value="ECO:0007669"/>
    <property type="project" value="UniProtKB-SubCell"/>
</dbReference>
<evidence type="ECO:0000256" key="13">
    <source>
        <dbReference type="ARBA" id="ARBA00023306"/>
    </source>
</evidence>
<dbReference type="Pfam" id="PF00134">
    <property type="entry name" value="Cyclin_N"/>
    <property type="match status" value="1"/>
</dbReference>
<feature type="region of interest" description="Disordered" evidence="16">
    <location>
        <begin position="508"/>
        <end position="646"/>
    </location>
</feature>
<dbReference type="SMART" id="SM00385">
    <property type="entry name" value="CYCLIN"/>
    <property type="match status" value="2"/>
</dbReference>
<dbReference type="CTD" id="899"/>
<evidence type="ECO:0000256" key="2">
    <source>
        <dbReference type="ARBA" id="ARBA00004123"/>
    </source>
</evidence>
<dbReference type="FunFam" id="1.10.472.10:FF:000055">
    <property type="entry name" value="Cyclin F"/>
    <property type="match status" value="1"/>
</dbReference>
<feature type="compositionally biased region" description="Polar residues" evidence="16">
    <location>
        <begin position="580"/>
        <end position="621"/>
    </location>
</feature>
<evidence type="ECO:0000256" key="17">
    <source>
        <dbReference type="SAM" id="SignalP"/>
    </source>
</evidence>
<dbReference type="Proteomes" id="UP000189704">
    <property type="component" value="Unplaced"/>
</dbReference>
<dbReference type="GO" id="GO:0048471">
    <property type="term" value="C:perinuclear region of cytoplasm"/>
    <property type="evidence" value="ECO:0007669"/>
    <property type="project" value="UniProtKB-SubCell"/>
</dbReference>
<evidence type="ECO:0000256" key="14">
    <source>
        <dbReference type="ARBA" id="ARBA00064437"/>
    </source>
</evidence>
<evidence type="ECO:0000259" key="18">
    <source>
        <dbReference type="SMART" id="SM00385"/>
    </source>
</evidence>
<feature type="compositionally biased region" description="Polar residues" evidence="16">
    <location>
        <begin position="436"/>
        <end position="451"/>
    </location>
</feature>
<keyword evidence="8" id="KW-0498">Mitosis</keyword>
<dbReference type="SMART" id="SM01332">
    <property type="entry name" value="Cyclin_C"/>
    <property type="match status" value="1"/>
</dbReference>
<dbReference type="GO" id="GO:0051301">
    <property type="term" value="P:cell division"/>
    <property type="evidence" value="ECO:0007669"/>
    <property type="project" value="UniProtKB-KW"/>
</dbReference>
<reference evidence="21" key="1">
    <citation type="submission" date="2025-08" db="UniProtKB">
        <authorList>
            <consortium name="RefSeq"/>
        </authorList>
    </citation>
    <scope>IDENTIFICATION</scope>
</reference>
<evidence type="ECO:0000256" key="4">
    <source>
        <dbReference type="ARBA" id="ARBA00006955"/>
    </source>
</evidence>
<gene>
    <name evidence="21" type="primary">CCNF</name>
</gene>
<dbReference type="SUPFAM" id="SSF47954">
    <property type="entry name" value="Cyclin-like"/>
    <property type="match status" value="2"/>
</dbReference>
<dbReference type="InterPro" id="IPR013763">
    <property type="entry name" value="Cyclin-like_dom"/>
</dbReference>
<evidence type="ECO:0000256" key="5">
    <source>
        <dbReference type="ARBA" id="ARBA00019493"/>
    </source>
</evidence>
<dbReference type="InterPro" id="IPR048258">
    <property type="entry name" value="Cyclins_cyclin-box"/>
</dbReference>
<evidence type="ECO:0000256" key="7">
    <source>
        <dbReference type="ARBA" id="ARBA00022618"/>
    </source>
</evidence>
<feature type="domain" description="Cyclin-like" evidence="18">
    <location>
        <begin position="274"/>
        <end position="352"/>
    </location>
</feature>
<keyword evidence="20" id="KW-1185">Reference proteome</keyword>
<evidence type="ECO:0000256" key="11">
    <source>
        <dbReference type="ARBA" id="ARBA00023212"/>
    </source>
</evidence>
<dbReference type="InterPro" id="IPR039361">
    <property type="entry name" value="Cyclin"/>
</dbReference>
<comment type="subcellular location">
    <subcellularLocation>
        <location evidence="1">Cytoplasm</location>
        <location evidence="1">Cytoskeleton</location>
        <location evidence="1">Microtubule organizing center</location>
        <location evidence="1">Centrosome</location>
        <location evidence="1">Centriole</location>
    </subcellularLocation>
    <subcellularLocation>
        <location evidence="3">Cytoplasm</location>
        <location evidence="3">Perinuclear region</location>
    </subcellularLocation>
    <subcellularLocation>
        <location evidence="2">Nucleus</location>
    </subcellularLocation>
</comment>
<dbReference type="GO" id="GO:0005634">
    <property type="term" value="C:nucleus"/>
    <property type="evidence" value="ECO:0007669"/>
    <property type="project" value="UniProtKB-SubCell"/>
</dbReference>
<feature type="signal peptide" evidence="17">
    <location>
        <begin position="1"/>
        <end position="19"/>
    </location>
</feature>
<name>A0A3Q0DZV0_CARSF</name>
<feature type="domain" description="Cyclin C-terminal" evidence="19">
    <location>
        <begin position="266"/>
        <end position="389"/>
    </location>
</feature>
<evidence type="ECO:0000313" key="20">
    <source>
        <dbReference type="Proteomes" id="UP000189704"/>
    </source>
</evidence>
<evidence type="ECO:0000256" key="15">
    <source>
        <dbReference type="RuleBase" id="RU000383"/>
    </source>
</evidence>
<proteinExistence type="inferred from homology"/>
<keyword evidence="7" id="KW-0132">Cell division</keyword>
<accession>A0A3Q0DZV0</accession>
<dbReference type="InterPro" id="IPR036915">
    <property type="entry name" value="Cyclin-like_sf"/>
</dbReference>
<feature type="domain" description="Cyclin-like" evidence="18">
    <location>
        <begin position="173"/>
        <end position="257"/>
    </location>
</feature>
<dbReference type="OrthoDB" id="5590282at2759"/>
<dbReference type="CDD" id="cd20521">
    <property type="entry name" value="CYCLIN_CCNF_rpt1"/>
    <property type="match status" value="1"/>
</dbReference>
<feature type="compositionally biased region" description="Low complexity" evidence="16">
    <location>
        <begin position="556"/>
        <end position="571"/>
    </location>
</feature>
<dbReference type="CDD" id="cd20522">
    <property type="entry name" value="CYCLIN_CCNF_rpt2"/>
    <property type="match status" value="1"/>
</dbReference>
<dbReference type="AlphaFoldDB" id="A0A3Q0DZV0"/>
<keyword evidence="9" id="KW-0833">Ubl conjugation pathway</keyword>
<dbReference type="FunFam" id="1.10.472.10:FF:000038">
    <property type="entry name" value="Cyclin F"/>
    <property type="match status" value="1"/>
</dbReference>
<evidence type="ECO:0000256" key="8">
    <source>
        <dbReference type="ARBA" id="ARBA00022776"/>
    </source>
</evidence>
<evidence type="ECO:0000256" key="10">
    <source>
        <dbReference type="ARBA" id="ARBA00023127"/>
    </source>
</evidence>
<dbReference type="Pfam" id="PF02984">
    <property type="entry name" value="Cyclin_C"/>
    <property type="match status" value="1"/>
</dbReference>
<keyword evidence="13" id="KW-0131">Cell cycle</keyword>
<keyword evidence="10 15" id="KW-0195">Cyclin</keyword>
<dbReference type="Gene3D" id="1.10.472.10">
    <property type="entry name" value="Cyclin-like"/>
    <property type="match status" value="2"/>
</dbReference>
<dbReference type="PROSITE" id="PS00292">
    <property type="entry name" value="CYCLINS"/>
    <property type="match status" value="1"/>
</dbReference>
<keyword evidence="12" id="KW-0539">Nucleus</keyword>
<feature type="chain" id="PRO_5018263658" description="Cyclin-F" evidence="17">
    <location>
        <begin position="20"/>
        <end position="646"/>
    </location>
</feature>
<evidence type="ECO:0000313" key="21">
    <source>
        <dbReference type="RefSeq" id="XP_021568142.1"/>
    </source>
</evidence>
<dbReference type="STRING" id="1868482.ENSTSYP00000007522"/>
<feature type="region of interest" description="Disordered" evidence="16">
    <location>
        <begin position="422"/>
        <end position="451"/>
    </location>
</feature>
<dbReference type="GO" id="GO:0010826">
    <property type="term" value="P:negative regulation of centrosome duplication"/>
    <property type="evidence" value="ECO:0007669"/>
    <property type="project" value="UniProtKB-ARBA"/>
</dbReference>
<dbReference type="GeneID" id="103260667"/>
<keyword evidence="17" id="KW-0732">Signal</keyword>
<evidence type="ECO:0000256" key="12">
    <source>
        <dbReference type="ARBA" id="ARBA00023242"/>
    </source>
</evidence>
<comment type="subunit">
    <text evidence="14">Component of the SCF(CCNF) complex consisting of CUL1, RBX1, SKP1 and CCNF. Interacts with SKP1. Interacts with CUL1. Interacts with CCNB1; interaction is required for nuclear localization of CCNB1. Interacts with CCP110; this interaction leads to CCP110 ubiquitination and degradation via the proteasome pathway. Interacts (via the Cyclin N-terminal domain) with MYBL2/BMYB. Interacts with FZR1/CDH1 (via N-terminus). Interacts with RRM2 (via Cy motif and when phosphorylated at 'Thr-33'); the interaction occurs exclusively in G2 and early M. Interacts with CDC6 (via Cy motif); the interaction takes place during G2 and M phase.</text>
</comment>
<evidence type="ECO:0000256" key="9">
    <source>
        <dbReference type="ARBA" id="ARBA00022786"/>
    </source>
</evidence>
<dbReference type="PANTHER" id="PTHR10177">
    <property type="entry name" value="CYCLINS"/>
    <property type="match status" value="1"/>
</dbReference>
<protein>
    <recommendedName>
        <fullName evidence="5">Cyclin-F</fullName>
    </recommendedName>
</protein>
<organism evidence="20 21">
    <name type="scientific">Carlito syrichta</name>
    <name type="common">Philippine tarsier</name>
    <name type="synonym">Tarsius syrichta</name>
    <dbReference type="NCBI Taxonomy" id="1868482"/>
    <lineage>
        <taxon>Eukaryota</taxon>
        <taxon>Metazoa</taxon>
        <taxon>Chordata</taxon>
        <taxon>Craniata</taxon>
        <taxon>Vertebrata</taxon>
        <taxon>Euteleostomi</taxon>
        <taxon>Mammalia</taxon>
        <taxon>Eutheria</taxon>
        <taxon>Euarchontoglires</taxon>
        <taxon>Primates</taxon>
        <taxon>Haplorrhini</taxon>
        <taxon>Tarsiiformes</taxon>
        <taxon>Tarsiidae</taxon>
        <taxon>Carlito</taxon>
    </lineage>
</organism>
<comment type="similarity">
    <text evidence="4">Belongs to the cyclin family. Cyclin AB subfamily.</text>
</comment>